<dbReference type="InterPro" id="IPR004835">
    <property type="entry name" value="Chitin_synth"/>
</dbReference>
<keyword evidence="3" id="KW-0808">Transferase</keyword>
<accession>A0A9N9DCH0</accession>
<dbReference type="Pfam" id="PF03142">
    <property type="entry name" value="Chitin_synth_2"/>
    <property type="match status" value="1"/>
</dbReference>
<dbReference type="SUPFAM" id="SSF53448">
    <property type="entry name" value="Nucleotide-diphospho-sugar transferases"/>
    <property type="match status" value="1"/>
</dbReference>
<keyword evidence="3" id="KW-0328">Glycosyltransferase</keyword>
<organism evidence="7 8">
    <name type="scientific">Racocetra fulgida</name>
    <dbReference type="NCBI Taxonomy" id="60492"/>
    <lineage>
        <taxon>Eukaryota</taxon>
        <taxon>Fungi</taxon>
        <taxon>Fungi incertae sedis</taxon>
        <taxon>Mucoromycota</taxon>
        <taxon>Glomeromycotina</taxon>
        <taxon>Glomeromycetes</taxon>
        <taxon>Diversisporales</taxon>
        <taxon>Gigasporaceae</taxon>
        <taxon>Racocetra</taxon>
    </lineage>
</organism>
<evidence type="ECO:0000256" key="6">
    <source>
        <dbReference type="ARBA" id="ARBA00023136"/>
    </source>
</evidence>
<proteinExistence type="predicted"/>
<evidence type="ECO:0000313" key="8">
    <source>
        <dbReference type="Proteomes" id="UP000789396"/>
    </source>
</evidence>
<dbReference type="GO" id="GO:0030428">
    <property type="term" value="C:cell septum"/>
    <property type="evidence" value="ECO:0007669"/>
    <property type="project" value="TreeGrafter"/>
</dbReference>
<evidence type="ECO:0000256" key="2">
    <source>
        <dbReference type="ARBA" id="ARBA00012543"/>
    </source>
</evidence>
<evidence type="ECO:0000313" key="7">
    <source>
        <dbReference type="EMBL" id="CAG8634830.1"/>
    </source>
</evidence>
<evidence type="ECO:0000256" key="1">
    <source>
        <dbReference type="ARBA" id="ARBA00004141"/>
    </source>
</evidence>
<dbReference type="InterPro" id="IPR029044">
    <property type="entry name" value="Nucleotide-diphossugar_trans"/>
</dbReference>
<dbReference type="PANTHER" id="PTHR22914:SF41">
    <property type="entry name" value="CHITIN SYNTHASE 7"/>
    <property type="match status" value="1"/>
</dbReference>
<dbReference type="GO" id="GO:0071944">
    <property type="term" value="C:cell periphery"/>
    <property type="evidence" value="ECO:0007669"/>
    <property type="project" value="TreeGrafter"/>
</dbReference>
<dbReference type="EMBL" id="CAJVPZ010011922">
    <property type="protein sequence ID" value="CAG8634830.1"/>
    <property type="molecule type" value="Genomic_DNA"/>
</dbReference>
<dbReference type="EC" id="2.4.1.16" evidence="2"/>
<dbReference type="Proteomes" id="UP000789396">
    <property type="component" value="Unassembled WGS sequence"/>
</dbReference>
<comment type="subcellular location">
    <subcellularLocation>
        <location evidence="1">Membrane</location>
        <topology evidence="1">Multi-pass membrane protein</topology>
    </subcellularLocation>
</comment>
<protein>
    <recommendedName>
        <fullName evidence="2">chitin synthase</fullName>
        <ecNumber evidence="2">2.4.1.16</ecNumber>
    </recommendedName>
</protein>
<dbReference type="GO" id="GO:0004100">
    <property type="term" value="F:chitin synthase activity"/>
    <property type="evidence" value="ECO:0007669"/>
    <property type="project" value="UniProtKB-EC"/>
</dbReference>
<keyword evidence="5" id="KW-1133">Transmembrane helix</keyword>
<keyword evidence="6" id="KW-0472">Membrane</keyword>
<name>A0A9N9DCH0_9GLOM</name>
<comment type="caution">
    <text evidence="7">The sequence shown here is derived from an EMBL/GenBank/DDBJ whole genome shotgun (WGS) entry which is preliminary data.</text>
</comment>
<sequence length="240" mass="27333">MGITADNFELILMVDADTKVAPSSLAYLVSAMRKDPTIMGCCGETRIANKTETWVTAIQVYEYYISHHLGKAFESAFGSVTCLPAPKDGAWVPLLSNPDIVAEYQKNIVTTLHEKNLLLLGEDRYLSTLMLRTFPYRKTLFIPQAVCHTIAPKTLSVLLSQRQTRQVFGENGKDEHGDITGRFDSRKLKIMSWEEWEHERHCIVRSVEKHETLGRSARYLSQSLQMQKEPTKIQIDSDHF</sequence>
<keyword evidence="4" id="KW-0812">Transmembrane</keyword>
<dbReference type="AlphaFoldDB" id="A0A9N9DCH0"/>
<reference evidence="7" key="1">
    <citation type="submission" date="2021-06" db="EMBL/GenBank/DDBJ databases">
        <authorList>
            <person name="Kallberg Y."/>
            <person name="Tangrot J."/>
            <person name="Rosling A."/>
        </authorList>
    </citation>
    <scope>NUCLEOTIDE SEQUENCE</scope>
    <source>
        <strain evidence="7">IN212</strain>
    </source>
</reference>
<dbReference type="GO" id="GO:0016020">
    <property type="term" value="C:membrane"/>
    <property type="evidence" value="ECO:0007669"/>
    <property type="project" value="UniProtKB-SubCell"/>
</dbReference>
<gene>
    <name evidence="7" type="ORF">RFULGI_LOCUS7857</name>
</gene>
<dbReference type="GO" id="GO:0006031">
    <property type="term" value="P:chitin biosynthetic process"/>
    <property type="evidence" value="ECO:0007669"/>
    <property type="project" value="TreeGrafter"/>
</dbReference>
<dbReference type="PANTHER" id="PTHR22914">
    <property type="entry name" value="CHITIN SYNTHASE"/>
    <property type="match status" value="1"/>
</dbReference>
<dbReference type="OrthoDB" id="370884at2759"/>
<evidence type="ECO:0000256" key="3">
    <source>
        <dbReference type="ARBA" id="ARBA00022676"/>
    </source>
</evidence>
<keyword evidence="8" id="KW-1185">Reference proteome</keyword>
<evidence type="ECO:0000256" key="5">
    <source>
        <dbReference type="ARBA" id="ARBA00022989"/>
    </source>
</evidence>
<evidence type="ECO:0000256" key="4">
    <source>
        <dbReference type="ARBA" id="ARBA00022692"/>
    </source>
</evidence>